<protein>
    <submittedName>
        <fullName evidence="2">Uncharacterized protein</fullName>
    </submittedName>
</protein>
<accession>A0A915KB25</accession>
<sequence length="62" mass="7009">MEKLIAGKMCCRLHAANVGVEGSTPPTLNIKLDTKFPKPDRKYQVIYRTDMVKILKKCSDLT</sequence>
<evidence type="ECO:0000313" key="1">
    <source>
        <dbReference type="Proteomes" id="UP000887565"/>
    </source>
</evidence>
<name>A0A915KB25_ROMCU</name>
<proteinExistence type="predicted"/>
<dbReference type="AlphaFoldDB" id="A0A915KB25"/>
<organism evidence="1 2">
    <name type="scientific">Romanomermis culicivorax</name>
    <name type="common">Nematode worm</name>
    <dbReference type="NCBI Taxonomy" id="13658"/>
    <lineage>
        <taxon>Eukaryota</taxon>
        <taxon>Metazoa</taxon>
        <taxon>Ecdysozoa</taxon>
        <taxon>Nematoda</taxon>
        <taxon>Enoplea</taxon>
        <taxon>Dorylaimia</taxon>
        <taxon>Mermithida</taxon>
        <taxon>Mermithoidea</taxon>
        <taxon>Mermithidae</taxon>
        <taxon>Romanomermis</taxon>
    </lineage>
</organism>
<reference evidence="2" key="1">
    <citation type="submission" date="2022-11" db="UniProtKB">
        <authorList>
            <consortium name="WormBaseParasite"/>
        </authorList>
    </citation>
    <scope>IDENTIFICATION</scope>
</reference>
<dbReference type="WBParaSite" id="nRc.2.0.1.t35912-RA">
    <property type="protein sequence ID" value="nRc.2.0.1.t35912-RA"/>
    <property type="gene ID" value="nRc.2.0.1.g35912"/>
</dbReference>
<evidence type="ECO:0000313" key="2">
    <source>
        <dbReference type="WBParaSite" id="nRc.2.0.1.t35912-RA"/>
    </source>
</evidence>
<keyword evidence="1" id="KW-1185">Reference proteome</keyword>
<dbReference type="Proteomes" id="UP000887565">
    <property type="component" value="Unplaced"/>
</dbReference>